<reference evidence="2 3" key="1">
    <citation type="submission" date="2015-10" db="EMBL/GenBank/DDBJ databases">
        <title>Draft genome sequence of Streptomyces sp. RV15, isolated from a marine sponge.</title>
        <authorList>
            <person name="Ruckert C."/>
            <person name="Abdelmohsen U.R."/>
            <person name="Winkler A."/>
            <person name="Hentschel U."/>
            <person name="Kalinowski J."/>
            <person name="Kampfer P."/>
            <person name="Glaeser S."/>
        </authorList>
    </citation>
    <scope>NUCLEOTIDE SEQUENCE [LARGE SCALE GENOMIC DNA]</scope>
    <source>
        <strain evidence="2 3">RV15</strain>
    </source>
</reference>
<dbReference type="OrthoDB" id="4326748at2"/>
<keyword evidence="3" id="KW-1185">Reference proteome</keyword>
<protein>
    <submittedName>
        <fullName evidence="2">Uncharacterized protein</fullName>
    </submittedName>
</protein>
<feature type="compositionally biased region" description="Basic and acidic residues" evidence="1">
    <location>
        <begin position="64"/>
        <end position="76"/>
    </location>
</feature>
<dbReference type="AlphaFoldDB" id="A0A101UUM2"/>
<evidence type="ECO:0000313" key="3">
    <source>
        <dbReference type="Proteomes" id="UP000053260"/>
    </source>
</evidence>
<proteinExistence type="predicted"/>
<feature type="region of interest" description="Disordered" evidence="1">
    <location>
        <begin position="42"/>
        <end position="76"/>
    </location>
</feature>
<comment type="caution">
    <text evidence="2">The sequence shown here is derived from an EMBL/GenBank/DDBJ whole genome shotgun (WGS) entry which is preliminary data.</text>
</comment>
<dbReference type="RefSeq" id="WP_067028602.1">
    <property type="nucleotide sequence ID" value="NZ_KQ949100.1"/>
</dbReference>
<evidence type="ECO:0000256" key="1">
    <source>
        <dbReference type="SAM" id="MobiDB-lite"/>
    </source>
</evidence>
<accession>A0A101UUM2</accession>
<dbReference type="STRING" id="909626.AQJ91_32270"/>
<organism evidence="2 3">
    <name type="scientific">Streptomyces dysideae</name>
    <dbReference type="NCBI Taxonomy" id="909626"/>
    <lineage>
        <taxon>Bacteria</taxon>
        <taxon>Bacillati</taxon>
        <taxon>Actinomycetota</taxon>
        <taxon>Actinomycetes</taxon>
        <taxon>Kitasatosporales</taxon>
        <taxon>Streptomycetaceae</taxon>
        <taxon>Streptomyces</taxon>
    </lineage>
</organism>
<name>A0A101UUM2_9ACTN</name>
<dbReference type="Proteomes" id="UP000053260">
    <property type="component" value="Unassembled WGS sequence"/>
</dbReference>
<dbReference type="EMBL" id="LMXB01000080">
    <property type="protein sequence ID" value="KUO17115.1"/>
    <property type="molecule type" value="Genomic_DNA"/>
</dbReference>
<gene>
    <name evidence="2" type="ORF">AQJ91_32270</name>
</gene>
<sequence>MDSAEHVCSVCGQPVETVVRRHKTLGAWVPVWVAGPCHNPDCEASVDEGAEGSEGSKTSKASKKGGEHGKAAAEKS</sequence>
<evidence type="ECO:0000313" key="2">
    <source>
        <dbReference type="EMBL" id="KUO17115.1"/>
    </source>
</evidence>